<evidence type="ECO:0000313" key="1">
    <source>
        <dbReference type="EMBL" id="MBM6996443.1"/>
    </source>
</evidence>
<sequence length="278" mass="32312">MRTDRTARKKGRINDLTIQRIASKWEKTKVIRQKESLRPYIPDTRKYSFEHLRDMLVAYGYVFVKPDHGTYGIGVMSIELWKDDLNPDSPLQYKLRHGIEYELHPTLEELHAALTGKIGTKPYLIQKGIHLLTYRRRRFDIRALVQQTPNKTWETTGFIGRIAAQQKVITNYHGGGSVMLIEDLLGSYLTPKEFTEKYKEMKSVGVQAAVQLARKFPKLKEIGLDIAIDEQHQIWILEINTKPALFPFKMLHPKEVYQKIRRYAVAYGRLKGKSSKAK</sequence>
<organism evidence="1 2">
    <name type="scientific">Paenibacillus rhizolycopersici</name>
    <dbReference type="NCBI Taxonomy" id="2780073"/>
    <lineage>
        <taxon>Bacteria</taxon>
        <taxon>Bacillati</taxon>
        <taxon>Bacillota</taxon>
        <taxon>Bacilli</taxon>
        <taxon>Bacillales</taxon>
        <taxon>Paenibacillaceae</taxon>
        <taxon>Paenibacillus</taxon>
    </lineage>
</organism>
<dbReference type="Pfam" id="PF14398">
    <property type="entry name" value="ATPgrasp_YheCD"/>
    <property type="match status" value="1"/>
</dbReference>
<dbReference type="InterPro" id="IPR026838">
    <property type="entry name" value="YheC/D"/>
</dbReference>
<comment type="caution">
    <text evidence="1">The sequence shown here is derived from an EMBL/GenBank/DDBJ whole genome shotgun (WGS) entry which is preliminary data.</text>
</comment>
<dbReference type="Gene3D" id="3.30.470.20">
    <property type="entry name" value="ATP-grasp fold, B domain"/>
    <property type="match status" value="1"/>
</dbReference>
<accession>A0ABS2HAA9</accession>
<name>A0ABS2HAA9_9BACL</name>
<reference evidence="1 2" key="1">
    <citation type="submission" date="2021-01" db="EMBL/GenBank/DDBJ databases">
        <title>Paenibacillus sp.nov. isolated from the rhizosphere soil of tomato plant.</title>
        <authorList>
            <person name="Thin K.K."/>
            <person name="Zhang X."/>
            <person name="He S."/>
        </authorList>
    </citation>
    <scope>NUCLEOTIDE SEQUENCE [LARGE SCALE GENOMIC DNA]</scope>
    <source>
        <strain evidence="1 2">DXFW5</strain>
    </source>
</reference>
<proteinExistence type="predicted"/>
<dbReference type="Proteomes" id="UP001516620">
    <property type="component" value="Unassembled WGS sequence"/>
</dbReference>
<evidence type="ECO:0000313" key="2">
    <source>
        <dbReference type="Proteomes" id="UP001516620"/>
    </source>
</evidence>
<dbReference type="SUPFAM" id="SSF56059">
    <property type="entry name" value="Glutathione synthetase ATP-binding domain-like"/>
    <property type="match status" value="1"/>
</dbReference>
<keyword evidence="2" id="KW-1185">Reference proteome</keyword>
<dbReference type="EMBL" id="JADCNN020000010">
    <property type="protein sequence ID" value="MBM6996443.1"/>
    <property type="molecule type" value="Genomic_DNA"/>
</dbReference>
<gene>
    <name evidence="1" type="ORF">IM700_012370</name>
</gene>
<protein>
    <submittedName>
        <fullName evidence="1">YheC/YheD family protein</fullName>
    </submittedName>
</protein>